<evidence type="ECO:0000313" key="2">
    <source>
        <dbReference type="EMBL" id="CAD7261711.1"/>
    </source>
</evidence>
<dbReference type="AlphaFoldDB" id="A0A7R9AWU8"/>
<protein>
    <submittedName>
        <fullName evidence="2">Uncharacterized protein</fullName>
    </submittedName>
</protein>
<feature type="compositionally biased region" description="Polar residues" evidence="1">
    <location>
        <begin position="289"/>
        <end position="300"/>
    </location>
</feature>
<evidence type="ECO:0000256" key="1">
    <source>
        <dbReference type="SAM" id="MobiDB-lite"/>
    </source>
</evidence>
<gene>
    <name evidence="2" type="ORF">TSIB3V08_LOCUS5838</name>
</gene>
<name>A0A7R9AWU8_TIMSH</name>
<reference evidence="2" key="1">
    <citation type="submission" date="2020-11" db="EMBL/GenBank/DDBJ databases">
        <authorList>
            <person name="Tran Van P."/>
        </authorList>
    </citation>
    <scope>NUCLEOTIDE SEQUENCE</scope>
</reference>
<organism evidence="2">
    <name type="scientific">Timema shepardi</name>
    <name type="common">Walking stick</name>
    <dbReference type="NCBI Taxonomy" id="629360"/>
    <lineage>
        <taxon>Eukaryota</taxon>
        <taxon>Metazoa</taxon>
        <taxon>Ecdysozoa</taxon>
        <taxon>Arthropoda</taxon>
        <taxon>Hexapoda</taxon>
        <taxon>Insecta</taxon>
        <taxon>Pterygota</taxon>
        <taxon>Neoptera</taxon>
        <taxon>Polyneoptera</taxon>
        <taxon>Phasmatodea</taxon>
        <taxon>Timematodea</taxon>
        <taxon>Timematoidea</taxon>
        <taxon>Timematidae</taxon>
        <taxon>Timema</taxon>
    </lineage>
</organism>
<feature type="region of interest" description="Disordered" evidence="1">
    <location>
        <begin position="260"/>
        <end position="300"/>
    </location>
</feature>
<accession>A0A7R9AWU8</accession>
<sequence length="300" mass="32278">MPSDLPQLIFSGHLAPCSGPVHTVLPSLEIAPRCQTYTTVMDNGLRLLSPEEPPFVHKHSTLVYFPRSPTPVLGVQSSYSCPTGCTVSPTPVQLGVQAVLLLYWVYSHPTPVQLGVQSVLLLYWVYSHPTPVQLGVQSVLLLYWVYSQSYSCTGCTVSPTPVLCVQSVLLLYWVYSHPTPVQLGVQSVLSMTCVSVTVQTLLEPCGLTSRGKVREVSVLSQTNLRNGPEQSPSCPQYKDSGLVSSRVWDGLSRLSPERAGVIVGSGDRGGGTGNGAQDNIASHPAVPESKQTFITSTTID</sequence>
<proteinExistence type="predicted"/>
<dbReference type="EMBL" id="OC002351">
    <property type="protein sequence ID" value="CAD7261711.1"/>
    <property type="molecule type" value="Genomic_DNA"/>
</dbReference>